<evidence type="ECO:0000256" key="1">
    <source>
        <dbReference type="PROSITE-ProRule" id="PRU00169"/>
    </source>
</evidence>
<dbReference type="EMBL" id="WBVP01000002">
    <property type="protein sequence ID" value="KAB2826038.1"/>
    <property type="molecule type" value="Genomic_DNA"/>
</dbReference>
<name>A0A6N6RWB3_9GAMM</name>
<reference evidence="3 4" key="1">
    <citation type="submission" date="2019-09" db="EMBL/GenBank/DDBJ databases">
        <title>Genome of Aliivibrio finisterrensis LMG 23869 (type strain).</title>
        <authorList>
            <person name="Bowman J.P."/>
        </authorList>
    </citation>
    <scope>NUCLEOTIDE SEQUENCE [LARGE SCALE GENOMIC DNA]</scope>
    <source>
        <strain evidence="3 4">LMG 23869</strain>
    </source>
</reference>
<dbReference type="PROSITE" id="PS50110">
    <property type="entry name" value="RESPONSE_REGULATORY"/>
    <property type="match status" value="1"/>
</dbReference>
<protein>
    <submittedName>
        <fullName evidence="3">Response regulator</fullName>
    </submittedName>
</protein>
<dbReference type="InterPro" id="IPR011006">
    <property type="entry name" value="CheY-like_superfamily"/>
</dbReference>
<sequence length="580" mass="67304">MHLSDNVNNIKKMDSINILIIDNCQVFSLSLSKMLMLLGFKSIHCAYSYQQAIRMCSKKHYSILFIDYHLEQDLNGSELYDLLKDKGFIESCSRLITISGDNTTQTVLSTLSKGNGEYLCKPVSKAILNNKMVNACQEYKMFSYLYNLKKNSYNLESLKAHTIFLAKSKNINELDQFLFDLFTHDEKDCLLKLCNEPEFVNRRNYILKKLQLEADLNVRRQSELIESAESLCRIYPLFPSAFDFLSRLQTQQSCYEDALFSAHSALELTPSIPHRALNTLKLALTCNNKVYFIKSSHLLANHLPIADPDWCSYIAECFNYYDSYIQNCQSEKEKNNLLIEQQNVARRFEYRLTETQKKQLLILLNFSKCKRLIMDGDIIKAKKITLKSIQPFFDDLHRLNSVILIELLYLLSFFGELWLIERVNFILKTKNHFNIYCKNYLNTLKEDVGIQESILLLSQTIIEFDRVENINLSIDMVNNKLNHYQNILIQFPYSSEIIIGILECYVALSIDNPKKTSSIVSLVQGVPLSKTLMERRDKVLKSLHVHDFFIKEQSAMLGNSTMPKKIIPQEDVSFKIPLIK</sequence>
<evidence type="ECO:0000259" key="2">
    <source>
        <dbReference type="PROSITE" id="PS50110"/>
    </source>
</evidence>
<dbReference type="InterPro" id="IPR001789">
    <property type="entry name" value="Sig_transdc_resp-reg_receiver"/>
</dbReference>
<dbReference type="SMART" id="SM00448">
    <property type="entry name" value="REC"/>
    <property type="match status" value="1"/>
</dbReference>
<dbReference type="Gene3D" id="3.40.50.2300">
    <property type="match status" value="1"/>
</dbReference>
<dbReference type="Proteomes" id="UP000434870">
    <property type="component" value="Unassembled WGS sequence"/>
</dbReference>
<dbReference type="Pfam" id="PF00072">
    <property type="entry name" value="Response_reg"/>
    <property type="match status" value="1"/>
</dbReference>
<gene>
    <name evidence="3" type="ORF">F8B77_02145</name>
</gene>
<comment type="caution">
    <text evidence="3">The sequence shown here is derived from an EMBL/GenBank/DDBJ whole genome shotgun (WGS) entry which is preliminary data.</text>
</comment>
<keyword evidence="1" id="KW-0597">Phosphoprotein</keyword>
<dbReference type="AlphaFoldDB" id="A0A6N6RWB3"/>
<feature type="domain" description="Response regulatory" evidence="2">
    <location>
        <begin position="17"/>
        <end position="136"/>
    </location>
</feature>
<accession>A0A6N6RWB3</accession>
<dbReference type="RefSeq" id="WP_151653279.1">
    <property type="nucleotide sequence ID" value="NZ_WBVP01000002.1"/>
</dbReference>
<proteinExistence type="predicted"/>
<evidence type="ECO:0000313" key="4">
    <source>
        <dbReference type="Proteomes" id="UP000434870"/>
    </source>
</evidence>
<dbReference type="GO" id="GO:0000160">
    <property type="term" value="P:phosphorelay signal transduction system"/>
    <property type="evidence" value="ECO:0007669"/>
    <property type="project" value="InterPro"/>
</dbReference>
<evidence type="ECO:0000313" key="3">
    <source>
        <dbReference type="EMBL" id="KAB2826038.1"/>
    </source>
</evidence>
<feature type="modified residue" description="4-aspartylphosphate" evidence="1">
    <location>
        <position position="67"/>
    </location>
</feature>
<dbReference type="SUPFAM" id="SSF52172">
    <property type="entry name" value="CheY-like"/>
    <property type="match status" value="1"/>
</dbReference>
<organism evidence="3 4">
    <name type="scientific">Aliivibrio finisterrensis</name>
    <dbReference type="NCBI Taxonomy" id="511998"/>
    <lineage>
        <taxon>Bacteria</taxon>
        <taxon>Pseudomonadati</taxon>
        <taxon>Pseudomonadota</taxon>
        <taxon>Gammaproteobacteria</taxon>
        <taxon>Vibrionales</taxon>
        <taxon>Vibrionaceae</taxon>
        <taxon>Aliivibrio</taxon>
    </lineage>
</organism>